<evidence type="ECO:0000256" key="4">
    <source>
        <dbReference type="ARBA" id="ARBA00022692"/>
    </source>
</evidence>
<evidence type="ECO:0000256" key="7">
    <source>
        <dbReference type="SAM" id="Phobius"/>
    </source>
</evidence>
<feature type="transmembrane region" description="Helical" evidence="7">
    <location>
        <begin position="77"/>
        <end position="94"/>
    </location>
</feature>
<dbReference type="GO" id="GO:0009103">
    <property type="term" value="P:lipopolysaccharide biosynthetic process"/>
    <property type="evidence" value="ECO:0007669"/>
    <property type="project" value="TreeGrafter"/>
</dbReference>
<dbReference type="GO" id="GO:0071555">
    <property type="term" value="P:cell wall organization"/>
    <property type="evidence" value="ECO:0007669"/>
    <property type="project" value="TreeGrafter"/>
</dbReference>
<proteinExistence type="predicted"/>
<evidence type="ECO:0000256" key="3">
    <source>
        <dbReference type="ARBA" id="ARBA00022679"/>
    </source>
</evidence>
<comment type="subcellular location">
    <subcellularLocation>
        <location evidence="1">Cell membrane</location>
        <topology evidence="1">Multi-pass membrane protein</topology>
    </subcellularLocation>
</comment>
<feature type="transmembrane region" description="Helical" evidence="7">
    <location>
        <begin position="6"/>
        <end position="23"/>
    </location>
</feature>
<keyword evidence="6 7" id="KW-0472">Membrane</keyword>
<evidence type="ECO:0000256" key="6">
    <source>
        <dbReference type="ARBA" id="ARBA00023136"/>
    </source>
</evidence>
<dbReference type="AlphaFoldDB" id="A0A381PLB5"/>
<dbReference type="GO" id="GO:0044038">
    <property type="term" value="P:cell wall macromolecule biosynthetic process"/>
    <property type="evidence" value="ECO:0007669"/>
    <property type="project" value="TreeGrafter"/>
</dbReference>
<name>A0A381PLB5_9ZZZZ</name>
<keyword evidence="5 7" id="KW-1133">Transmembrane helix</keyword>
<feature type="transmembrane region" description="Helical" evidence="7">
    <location>
        <begin position="297"/>
        <end position="316"/>
    </location>
</feature>
<dbReference type="CDD" id="cd06853">
    <property type="entry name" value="GT_WecA_like"/>
    <property type="match status" value="1"/>
</dbReference>
<feature type="transmembrane region" description="Helical" evidence="7">
    <location>
        <begin position="135"/>
        <end position="157"/>
    </location>
</feature>
<evidence type="ECO:0000256" key="5">
    <source>
        <dbReference type="ARBA" id="ARBA00022989"/>
    </source>
</evidence>
<evidence type="ECO:0000256" key="2">
    <source>
        <dbReference type="ARBA" id="ARBA00022475"/>
    </source>
</evidence>
<feature type="transmembrane region" description="Helical" evidence="7">
    <location>
        <begin position="213"/>
        <end position="234"/>
    </location>
</feature>
<feature type="transmembrane region" description="Helical" evidence="7">
    <location>
        <begin position="53"/>
        <end position="71"/>
    </location>
</feature>
<sequence>MTNSPLYYIILFLLLSTITSYFLNKYIYGVFSNNKILDPVTSRSSHRSKATRSGGLSVFLSICICFAIASSTNTLELNPYGLLGILFMALTGIADDFFNVRYREKFFLQIFSGIIILQAGYEINSFHGIFGIYDLPNWLSVAVTLFVYIIVVNAINLIDGLDGLASLLLIKFFVITGGVVMIASSSMTLFFPITIGALIGFLIHNFSSVNKVFLGDTGSLFMGSVMAYFIFYILDSSSQIVTDAYISRPLFCVLLLIYPLTDTLRVILLRSYKRQSPFVADRIHLHHRLADKGYEHWEASLLIFCLSISLFSVNLLLFQYLGLLLCILVSLALMLISFFIFFK</sequence>
<organism evidence="8">
    <name type="scientific">marine metagenome</name>
    <dbReference type="NCBI Taxonomy" id="408172"/>
    <lineage>
        <taxon>unclassified sequences</taxon>
        <taxon>metagenomes</taxon>
        <taxon>ecological metagenomes</taxon>
    </lineage>
</organism>
<evidence type="ECO:0000313" key="8">
    <source>
        <dbReference type="EMBL" id="SUZ66957.1"/>
    </source>
</evidence>
<feature type="transmembrane region" description="Helical" evidence="7">
    <location>
        <begin position="189"/>
        <end position="206"/>
    </location>
</feature>
<feature type="transmembrane region" description="Helical" evidence="7">
    <location>
        <begin position="106"/>
        <end position="123"/>
    </location>
</feature>
<evidence type="ECO:0008006" key="9">
    <source>
        <dbReference type="Google" id="ProtNLM"/>
    </source>
</evidence>
<feature type="transmembrane region" description="Helical" evidence="7">
    <location>
        <begin position="164"/>
        <end position="183"/>
    </location>
</feature>
<dbReference type="Pfam" id="PF00953">
    <property type="entry name" value="Glycos_transf_4"/>
    <property type="match status" value="1"/>
</dbReference>
<dbReference type="InterPro" id="IPR018480">
    <property type="entry name" value="PNAcMuramoyl-5peptid_Trfase_CS"/>
</dbReference>
<dbReference type="PROSITE" id="PS01348">
    <property type="entry name" value="MRAY_2"/>
    <property type="match status" value="1"/>
</dbReference>
<protein>
    <recommendedName>
        <fullName evidence="9">Undecaprenyl/decaprenyl-phosphate alpha-N-acetylglucosaminyl 1-phosphate transferase</fullName>
    </recommendedName>
</protein>
<dbReference type="EMBL" id="UINC01000998">
    <property type="protein sequence ID" value="SUZ66957.1"/>
    <property type="molecule type" value="Genomic_DNA"/>
</dbReference>
<dbReference type="PANTHER" id="PTHR22926:SF3">
    <property type="entry name" value="UNDECAPRENYL-PHOSPHATE ALPHA-N-ACETYLGLUCOSAMINYL 1-PHOSPHATE TRANSFERASE"/>
    <property type="match status" value="1"/>
</dbReference>
<accession>A0A381PLB5</accession>
<dbReference type="PANTHER" id="PTHR22926">
    <property type="entry name" value="PHOSPHO-N-ACETYLMURAMOYL-PENTAPEPTIDE-TRANSFERASE"/>
    <property type="match status" value="1"/>
</dbReference>
<gene>
    <name evidence="8" type="ORF">METZ01_LOCUS19811</name>
</gene>
<reference evidence="8" key="1">
    <citation type="submission" date="2018-05" db="EMBL/GenBank/DDBJ databases">
        <authorList>
            <person name="Lanie J.A."/>
            <person name="Ng W.-L."/>
            <person name="Kazmierczak K.M."/>
            <person name="Andrzejewski T.M."/>
            <person name="Davidsen T.M."/>
            <person name="Wayne K.J."/>
            <person name="Tettelin H."/>
            <person name="Glass J.I."/>
            <person name="Rusch D."/>
            <person name="Podicherti R."/>
            <person name="Tsui H.-C.T."/>
            <person name="Winkler M.E."/>
        </authorList>
    </citation>
    <scope>NUCLEOTIDE SEQUENCE</scope>
</reference>
<feature type="transmembrane region" description="Helical" evidence="7">
    <location>
        <begin position="322"/>
        <end position="342"/>
    </location>
</feature>
<evidence type="ECO:0000256" key="1">
    <source>
        <dbReference type="ARBA" id="ARBA00004651"/>
    </source>
</evidence>
<keyword evidence="2" id="KW-1003">Cell membrane</keyword>
<dbReference type="GO" id="GO:0005886">
    <property type="term" value="C:plasma membrane"/>
    <property type="evidence" value="ECO:0007669"/>
    <property type="project" value="UniProtKB-SubCell"/>
</dbReference>
<dbReference type="InterPro" id="IPR000715">
    <property type="entry name" value="Glycosyl_transferase_4"/>
</dbReference>
<keyword evidence="4 7" id="KW-0812">Transmembrane</keyword>
<keyword evidence="3" id="KW-0808">Transferase</keyword>
<dbReference type="GO" id="GO:0016780">
    <property type="term" value="F:phosphotransferase activity, for other substituted phosphate groups"/>
    <property type="evidence" value="ECO:0007669"/>
    <property type="project" value="InterPro"/>
</dbReference>